<evidence type="ECO:0000313" key="2">
    <source>
        <dbReference type="Proteomes" id="UP000243739"/>
    </source>
</evidence>
<dbReference type="EMBL" id="MIJF01000038">
    <property type="protein sequence ID" value="OEF99003.1"/>
    <property type="molecule type" value="Genomic_DNA"/>
</dbReference>
<protein>
    <submittedName>
        <fullName evidence="1">Uncharacterized protein</fullName>
    </submittedName>
</protein>
<evidence type="ECO:0000313" key="1">
    <source>
        <dbReference type="EMBL" id="OEF99003.1"/>
    </source>
</evidence>
<name>A0A1D2YTH9_9BACI</name>
<accession>A0A1D2YTH9</accession>
<gene>
    <name evidence="1" type="ORF">BHF71_09955</name>
</gene>
<proteinExistence type="predicted"/>
<comment type="caution">
    <text evidence="1">The sequence shown here is derived from an EMBL/GenBank/DDBJ whole genome shotgun (WGS) entry which is preliminary data.</text>
</comment>
<dbReference type="AlphaFoldDB" id="A0A1D2YTH9"/>
<keyword evidence="2" id="KW-1185">Reference proteome</keyword>
<dbReference type="Proteomes" id="UP000243739">
    <property type="component" value="Unassembled WGS sequence"/>
</dbReference>
<dbReference type="RefSeq" id="WP_069657144.1">
    <property type="nucleotide sequence ID" value="NZ_MIJF01000038.1"/>
</dbReference>
<reference evidence="1 2" key="1">
    <citation type="submission" date="2016-09" db="EMBL/GenBank/DDBJ databases">
        <title>Draft genome sequence for the type strain of Vulcanibacillus modesticaldus BR, a strictly anaerobic, moderately thermophilic, and nitrate-reducing bacterium from deep sea-hydrothermal vents of the Mid-Atlantic Ridge.</title>
        <authorList>
            <person name="Abin C.A."/>
            <person name="Hollibaugh J.T."/>
        </authorList>
    </citation>
    <scope>NUCLEOTIDE SEQUENCE [LARGE SCALE GENOMIC DNA]</scope>
    <source>
        <strain evidence="1 2">BR</strain>
    </source>
</reference>
<organism evidence="1 2">
    <name type="scientific">Vulcanibacillus modesticaldus</name>
    <dbReference type="NCBI Taxonomy" id="337097"/>
    <lineage>
        <taxon>Bacteria</taxon>
        <taxon>Bacillati</taxon>
        <taxon>Bacillota</taxon>
        <taxon>Bacilli</taxon>
        <taxon>Bacillales</taxon>
        <taxon>Bacillaceae</taxon>
        <taxon>Vulcanibacillus</taxon>
    </lineage>
</organism>
<sequence>MKKIILLNAEHSIAVSPSIQNGLTNFNPYLDLSEIQFYLNDKYYSFDGIKEKYITTILGSSENRAFVILYPEVEVDEKKNNIKWIPIQEINSINLNNLNGEIFDKYIQDVLQGFEPSNHDFKVWSFGDNKRLANKLLELVIGKKSFLAK</sequence>